<gene>
    <name evidence="3" type="ORF">JBS370_LOCUS27638</name>
    <name evidence="2" type="ORF">ZHD862_LOCUS21625</name>
</gene>
<sequence length="217" mass="25168">MAEKNVKDPIDKSLIIVIIIVVFILIGVIIAIPLIYVNGRDQGESIGQNLTNISTGYVKNECTQTMKDVKPITYLSNEEPFPYKFHSYLYRPSVILKKVALIFGFNHDNNSWSLDFIKFVDTTTQSDLIRDGNFEENYLRKYYYQCILSNTRSSISDILFDIPYEQDFYYNDQTKVGMTYLIQNIDVIGGRYYNISFYLENRGYPGNYFVLLVGPLN</sequence>
<reference evidence="3" key="1">
    <citation type="submission" date="2021-02" db="EMBL/GenBank/DDBJ databases">
        <authorList>
            <person name="Nowell W R."/>
        </authorList>
    </citation>
    <scope>NUCLEOTIDE SEQUENCE</scope>
</reference>
<dbReference type="AlphaFoldDB" id="A0A819Q9Q1"/>
<proteinExistence type="predicted"/>
<dbReference type="Proteomes" id="UP000663864">
    <property type="component" value="Unassembled WGS sequence"/>
</dbReference>
<protein>
    <submittedName>
        <fullName evidence="3">Uncharacterized protein</fullName>
    </submittedName>
</protein>
<dbReference type="EMBL" id="CAJNOT010001298">
    <property type="protein sequence ID" value="CAF1178560.1"/>
    <property type="molecule type" value="Genomic_DNA"/>
</dbReference>
<keyword evidence="1" id="KW-0812">Transmembrane</keyword>
<comment type="caution">
    <text evidence="3">The sequence shown here is derived from an EMBL/GenBank/DDBJ whole genome shotgun (WGS) entry which is preliminary data.</text>
</comment>
<organism evidence="3 4">
    <name type="scientific">Rotaria sordida</name>
    <dbReference type="NCBI Taxonomy" id="392033"/>
    <lineage>
        <taxon>Eukaryota</taxon>
        <taxon>Metazoa</taxon>
        <taxon>Spiralia</taxon>
        <taxon>Gnathifera</taxon>
        <taxon>Rotifera</taxon>
        <taxon>Eurotatoria</taxon>
        <taxon>Bdelloidea</taxon>
        <taxon>Philodinida</taxon>
        <taxon>Philodinidae</taxon>
        <taxon>Rotaria</taxon>
    </lineage>
</organism>
<dbReference type="EMBL" id="CAJOBD010005253">
    <property type="protein sequence ID" value="CAF4025025.1"/>
    <property type="molecule type" value="Genomic_DNA"/>
</dbReference>
<accession>A0A819Q9Q1</accession>
<keyword evidence="1" id="KW-1133">Transmembrane helix</keyword>
<evidence type="ECO:0000256" key="1">
    <source>
        <dbReference type="SAM" id="Phobius"/>
    </source>
</evidence>
<evidence type="ECO:0000313" key="2">
    <source>
        <dbReference type="EMBL" id="CAF1178560.1"/>
    </source>
</evidence>
<evidence type="ECO:0000313" key="4">
    <source>
        <dbReference type="Proteomes" id="UP000663836"/>
    </source>
</evidence>
<name>A0A819Q9Q1_9BILA</name>
<keyword evidence="1" id="KW-0472">Membrane</keyword>
<feature type="transmembrane region" description="Helical" evidence="1">
    <location>
        <begin position="14"/>
        <end position="37"/>
    </location>
</feature>
<evidence type="ECO:0000313" key="3">
    <source>
        <dbReference type="EMBL" id="CAF4025025.1"/>
    </source>
</evidence>
<dbReference type="Proteomes" id="UP000663836">
    <property type="component" value="Unassembled WGS sequence"/>
</dbReference>